<proteinExistence type="predicted"/>
<reference evidence="4" key="1">
    <citation type="submission" date="2017-09" db="EMBL/GenBank/DDBJ databases">
        <title>FDA dAtabase for Regulatory Grade micrObial Sequences (FDA-ARGOS): Supporting development and validation of Infectious Disease Dx tests.</title>
        <authorList>
            <person name="Minogue T."/>
            <person name="Wolcott M."/>
            <person name="Wasieloski L."/>
            <person name="Aguilar W."/>
            <person name="Moore D."/>
            <person name="Tallon L."/>
            <person name="Sadzewicz L."/>
            <person name="Ott S."/>
            <person name="Zhao X."/>
            <person name="Nagaraj S."/>
            <person name="Vavikolanu K."/>
            <person name="Aluvathingal J."/>
            <person name="Nadendla S."/>
            <person name="Sichtig H."/>
        </authorList>
    </citation>
    <scope>NUCLEOTIDE SEQUENCE [LARGE SCALE GENOMIC DNA]</scope>
    <source>
        <strain evidence="4">FDAARGOS_394</strain>
    </source>
</reference>
<dbReference type="EMBL" id="PDEA01000001">
    <property type="protein sequence ID" value="PEH89267.1"/>
    <property type="molecule type" value="Genomic_DNA"/>
</dbReference>
<feature type="region of interest" description="Disordered" evidence="1">
    <location>
        <begin position="58"/>
        <end position="82"/>
    </location>
</feature>
<dbReference type="Proteomes" id="UP000220246">
    <property type="component" value="Unassembled WGS sequence"/>
</dbReference>
<dbReference type="STRING" id="1219032.GCA_001515545_01241"/>
<accession>A0A2A7UVJ9</accession>
<comment type="caution">
    <text evidence="3">The sequence shown here is derived from an EMBL/GenBank/DDBJ whole genome shotgun (WGS) entry which is preliminary data.</text>
</comment>
<gene>
    <name evidence="3" type="ORF">CRM82_12285</name>
</gene>
<evidence type="ECO:0000256" key="1">
    <source>
        <dbReference type="SAM" id="MobiDB-lite"/>
    </source>
</evidence>
<evidence type="ECO:0000313" key="4">
    <source>
        <dbReference type="Proteomes" id="UP000220246"/>
    </source>
</evidence>
<protein>
    <submittedName>
        <fullName evidence="3">Uncharacterized protein</fullName>
    </submittedName>
</protein>
<feature type="transmembrane region" description="Helical" evidence="2">
    <location>
        <begin position="26"/>
        <end position="42"/>
    </location>
</feature>
<dbReference type="RefSeq" id="WP_066534503.1">
    <property type="nucleotide sequence ID" value="NZ_DAMCYT010000018.1"/>
</dbReference>
<evidence type="ECO:0000313" key="3">
    <source>
        <dbReference type="EMBL" id="PEH89267.1"/>
    </source>
</evidence>
<keyword evidence="2" id="KW-0812">Transmembrane</keyword>
<keyword evidence="2" id="KW-0472">Membrane</keyword>
<sequence>MILLLNLLPYLVVAAGLLLGIKLRKVWIFLAALALAAIYNMAQPSYAPKGTVQRSQVPAFTESSTSIEDRNSKPVPGDVRDQRMRDAVRNGLEFKP</sequence>
<dbReference type="OrthoDB" id="8796686at2"/>
<name>A0A2A7UVJ9_COMTR</name>
<feature type="compositionally biased region" description="Basic and acidic residues" evidence="1">
    <location>
        <begin position="67"/>
        <end position="82"/>
    </location>
</feature>
<keyword evidence="4" id="KW-1185">Reference proteome</keyword>
<evidence type="ECO:0000256" key="2">
    <source>
        <dbReference type="SAM" id="Phobius"/>
    </source>
</evidence>
<dbReference type="GeneID" id="80801391"/>
<dbReference type="AlphaFoldDB" id="A0A2A7UVJ9"/>
<keyword evidence="2" id="KW-1133">Transmembrane helix</keyword>
<organism evidence="3 4">
    <name type="scientific">Comamonas terrigena</name>
    <dbReference type="NCBI Taxonomy" id="32013"/>
    <lineage>
        <taxon>Bacteria</taxon>
        <taxon>Pseudomonadati</taxon>
        <taxon>Pseudomonadota</taxon>
        <taxon>Betaproteobacteria</taxon>
        <taxon>Burkholderiales</taxon>
        <taxon>Comamonadaceae</taxon>
        <taxon>Comamonas</taxon>
    </lineage>
</organism>